<dbReference type="EMBL" id="UINC01206153">
    <property type="protein sequence ID" value="SVE27651.1"/>
    <property type="molecule type" value="Genomic_DNA"/>
</dbReference>
<dbReference type="AlphaFoldDB" id="A0A383C643"/>
<feature type="non-terminal residue" evidence="1">
    <location>
        <position position="47"/>
    </location>
</feature>
<gene>
    <name evidence="1" type="ORF">METZ01_LOCUS480505</name>
</gene>
<proteinExistence type="predicted"/>
<evidence type="ECO:0000313" key="1">
    <source>
        <dbReference type="EMBL" id="SVE27651.1"/>
    </source>
</evidence>
<sequence length="47" mass="5319">MGAIIKAYDPVAMKESEKLYSNQLKRSKNLTKISIIIPVFTGHENLK</sequence>
<name>A0A383C643_9ZZZZ</name>
<organism evidence="1">
    <name type="scientific">marine metagenome</name>
    <dbReference type="NCBI Taxonomy" id="408172"/>
    <lineage>
        <taxon>unclassified sequences</taxon>
        <taxon>metagenomes</taxon>
        <taxon>ecological metagenomes</taxon>
    </lineage>
</organism>
<protein>
    <submittedName>
        <fullName evidence="1">Uncharacterized protein</fullName>
    </submittedName>
</protein>
<reference evidence="1" key="1">
    <citation type="submission" date="2018-05" db="EMBL/GenBank/DDBJ databases">
        <authorList>
            <person name="Lanie J.A."/>
            <person name="Ng W.-L."/>
            <person name="Kazmierczak K.M."/>
            <person name="Andrzejewski T.M."/>
            <person name="Davidsen T.M."/>
            <person name="Wayne K.J."/>
            <person name="Tettelin H."/>
            <person name="Glass J.I."/>
            <person name="Rusch D."/>
            <person name="Podicherti R."/>
            <person name="Tsui H.-C.T."/>
            <person name="Winkler M.E."/>
        </authorList>
    </citation>
    <scope>NUCLEOTIDE SEQUENCE</scope>
</reference>
<accession>A0A383C643</accession>